<organism evidence="5 6">
    <name type="scientific">Desulfosalsimonas propionicica</name>
    <dbReference type="NCBI Taxonomy" id="332175"/>
    <lineage>
        <taxon>Bacteria</taxon>
        <taxon>Pseudomonadati</taxon>
        <taxon>Thermodesulfobacteriota</taxon>
        <taxon>Desulfobacteria</taxon>
        <taxon>Desulfobacterales</taxon>
        <taxon>Desulfosalsimonadaceae</taxon>
        <taxon>Desulfosalsimonas</taxon>
    </lineage>
</organism>
<dbReference type="GO" id="GO:0031956">
    <property type="term" value="F:medium-chain fatty acid-CoA ligase activity"/>
    <property type="evidence" value="ECO:0007669"/>
    <property type="project" value="TreeGrafter"/>
</dbReference>
<evidence type="ECO:0000313" key="5">
    <source>
        <dbReference type="EMBL" id="MBA2881510.1"/>
    </source>
</evidence>
<keyword evidence="2 5" id="KW-0436">Ligase</keyword>
<sequence length="531" mass="59654">MTWQDLSLTWHYVEKWALETPAAEALVFEENRLTWSNFKSEMDKAARAFIDAGVKKGDRVALLSMARTEFPVTYMAANKVGGIWLGMNPKFTIDELRYQIADSKPAVLIAVSEFQGNDLSANIQTLVKEFPFLKKVLVIGNRVAGTEDYREFLEQDRSDAEMALEERLRQVTPGDEALLMYTSGSTGKPKGVVHTHNSIIENIKVEADKFYFRQGSRALLHFPINHVAADVEIGFAGILAGGCLVCMDRFDPVKSLNVIEKEKINVVGQVPVMFLLQIQQQAFWEVDLNNIELFAWAGSAAPDLMVRVLSGIARNTGAKLITGYGSTETCGFVTYTEKDDDTGTLLHTVGKIAPPFELKIVDSNRAELPDGQIGEIAVRGPFMFSRYWNMPEETARVLDPDGWYYTTDLAYRDQRGYIHITGRISEMFKSGGENVYPREVEEIIELDEAVLFAAVIAVPDEIFQEVGWAWIMLQPGKETTESAVENLCRAKLANYKVPKRFFIRKNLPLLANGKIDKAALREEAKKILEEQ</sequence>
<dbReference type="EMBL" id="JACDUS010000004">
    <property type="protein sequence ID" value="MBA2881510.1"/>
    <property type="molecule type" value="Genomic_DNA"/>
</dbReference>
<feature type="domain" description="AMP-dependent synthetase/ligase" evidence="3">
    <location>
        <begin position="14"/>
        <end position="388"/>
    </location>
</feature>
<evidence type="ECO:0000256" key="1">
    <source>
        <dbReference type="ARBA" id="ARBA00006432"/>
    </source>
</evidence>
<evidence type="ECO:0000313" key="6">
    <source>
        <dbReference type="Proteomes" id="UP000525298"/>
    </source>
</evidence>
<dbReference type="Pfam" id="PF00501">
    <property type="entry name" value="AMP-binding"/>
    <property type="match status" value="1"/>
</dbReference>
<reference evidence="5 6" key="1">
    <citation type="submission" date="2020-07" db="EMBL/GenBank/DDBJ databases">
        <title>Genomic Encyclopedia of Type Strains, Phase IV (KMG-IV): sequencing the most valuable type-strain genomes for metagenomic binning, comparative biology and taxonomic classification.</title>
        <authorList>
            <person name="Goeker M."/>
        </authorList>
    </citation>
    <scope>NUCLEOTIDE SEQUENCE [LARGE SCALE GENOMIC DNA]</scope>
    <source>
        <strain evidence="5 6">DSM 17721</strain>
    </source>
</reference>
<accession>A0A7W0HKR7</accession>
<dbReference type="Pfam" id="PF13193">
    <property type="entry name" value="AMP-binding_C"/>
    <property type="match status" value="1"/>
</dbReference>
<dbReference type="Gene3D" id="3.30.300.30">
    <property type="match status" value="1"/>
</dbReference>
<comment type="caution">
    <text evidence="5">The sequence shown here is derived from an EMBL/GenBank/DDBJ whole genome shotgun (WGS) entry which is preliminary data.</text>
</comment>
<dbReference type="PROSITE" id="PS00455">
    <property type="entry name" value="AMP_BINDING"/>
    <property type="match status" value="1"/>
</dbReference>
<feature type="domain" description="AMP-binding enzyme C-terminal" evidence="4">
    <location>
        <begin position="439"/>
        <end position="514"/>
    </location>
</feature>
<evidence type="ECO:0000259" key="3">
    <source>
        <dbReference type="Pfam" id="PF00501"/>
    </source>
</evidence>
<dbReference type="InterPro" id="IPR020845">
    <property type="entry name" value="AMP-binding_CS"/>
</dbReference>
<dbReference type="InterPro" id="IPR000873">
    <property type="entry name" value="AMP-dep_synth/lig_dom"/>
</dbReference>
<keyword evidence="6" id="KW-1185">Reference proteome</keyword>
<dbReference type="PANTHER" id="PTHR43201">
    <property type="entry name" value="ACYL-COA SYNTHETASE"/>
    <property type="match status" value="1"/>
</dbReference>
<dbReference type="GO" id="GO:0006631">
    <property type="term" value="P:fatty acid metabolic process"/>
    <property type="evidence" value="ECO:0007669"/>
    <property type="project" value="TreeGrafter"/>
</dbReference>
<dbReference type="AlphaFoldDB" id="A0A7W0HKR7"/>
<gene>
    <name evidence="5" type="ORF">HNR65_001837</name>
</gene>
<protein>
    <submittedName>
        <fullName evidence="5">Acyl-CoA synthetase (AMP-forming)/AMP-acid ligase II</fullName>
    </submittedName>
</protein>
<dbReference type="Gene3D" id="3.40.50.12780">
    <property type="entry name" value="N-terminal domain of ligase-like"/>
    <property type="match status" value="1"/>
</dbReference>
<dbReference type="InterPro" id="IPR045851">
    <property type="entry name" value="AMP-bd_C_sf"/>
</dbReference>
<proteinExistence type="inferred from homology"/>
<comment type="similarity">
    <text evidence="1">Belongs to the ATP-dependent AMP-binding enzyme family.</text>
</comment>
<dbReference type="PANTHER" id="PTHR43201:SF5">
    <property type="entry name" value="MEDIUM-CHAIN ACYL-COA LIGASE ACSF2, MITOCHONDRIAL"/>
    <property type="match status" value="1"/>
</dbReference>
<dbReference type="InterPro" id="IPR042099">
    <property type="entry name" value="ANL_N_sf"/>
</dbReference>
<evidence type="ECO:0000259" key="4">
    <source>
        <dbReference type="Pfam" id="PF13193"/>
    </source>
</evidence>
<name>A0A7W0HKR7_9BACT</name>
<dbReference type="RefSeq" id="WP_181551162.1">
    <property type="nucleotide sequence ID" value="NZ_JACDUS010000004.1"/>
</dbReference>
<dbReference type="Proteomes" id="UP000525298">
    <property type="component" value="Unassembled WGS sequence"/>
</dbReference>
<dbReference type="InterPro" id="IPR025110">
    <property type="entry name" value="AMP-bd_C"/>
</dbReference>
<dbReference type="SUPFAM" id="SSF56801">
    <property type="entry name" value="Acetyl-CoA synthetase-like"/>
    <property type="match status" value="1"/>
</dbReference>
<evidence type="ECO:0000256" key="2">
    <source>
        <dbReference type="ARBA" id="ARBA00022598"/>
    </source>
</evidence>